<dbReference type="PANTHER" id="PTHR37162:SF1">
    <property type="entry name" value="BED-TYPE DOMAIN-CONTAINING PROTEIN"/>
    <property type="match status" value="1"/>
</dbReference>
<protein>
    <recommendedName>
        <fullName evidence="3">DUF4371 domain-containing protein</fullName>
    </recommendedName>
</protein>
<accession>A0A0K8V8S4</accession>
<feature type="region of interest" description="Disordered" evidence="1">
    <location>
        <begin position="1"/>
        <end position="26"/>
    </location>
</feature>
<evidence type="ECO:0008006" key="3">
    <source>
        <dbReference type="Google" id="ProtNLM"/>
    </source>
</evidence>
<evidence type="ECO:0000256" key="1">
    <source>
        <dbReference type="SAM" id="MobiDB-lite"/>
    </source>
</evidence>
<organism evidence="2">
    <name type="scientific">Bactrocera latifrons</name>
    <name type="common">Malaysian fruit fly</name>
    <name type="synonym">Chaetodacus latifrons</name>
    <dbReference type="NCBI Taxonomy" id="174628"/>
    <lineage>
        <taxon>Eukaryota</taxon>
        <taxon>Metazoa</taxon>
        <taxon>Ecdysozoa</taxon>
        <taxon>Arthropoda</taxon>
        <taxon>Hexapoda</taxon>
        <taxon>Insecta</taxon>
        <taxon>Pterygota</taxon>
        <taxon>Neoptera</taxon>
        <taxon>Endopterygota</taxon>
        <taxon>Diptera</taxon>
        <taxon>Brachycera</taxon>
        <taxon>Muscomorpha</taxon>
        <taxon>Tephritoidea</taxon>
        <taxon>Tephritidae</taxon>
        <taxon>Bactrocera</taxon>
        <taxon>Bactrocera</taxon>
    </lineage>
</organism>
<reference evidence="2" key="1">
    <citation type="submission" date="2015-06" db="EMBL/GenBank/DDBJ databases">
        <authorList>
            <person name="Hoefler B.C."/>
            <person name="Straight P.D."/>
        </authorList>
    </citation>
    <scope>NUCLEOTIDE SEQUENCE</scope>
</reference>
<dbReference type="EMBL" id="GDHF01017131">
    <property type="protein sequence ID" value="JAI35183.1"/>
    <property type="molecule type" value="Transcribed_RNA"/>
</dbReference>
<dbReference type="PANTHER" id="PTHR37162">
    <property type="entry name" value="HAT FAMILY DIMERISATION DOMAINCONTAINING PROTEIN-RELATED"/>
    <property type="match status" value="1"/>
</dbReference>
<dbReference type="AlphaFoldDB" id="A0A0K8V8S4"/>
<gene>
    <name evidence="2" type="ORF">c2_g1_i5</name>
</gene>
<proteinExistence type="predicted"/>
<name>A0A0K8V8S4_BACLA</name>
<sequence length="121" mass="14216">MFSQSTNKTNRKKQQMQMDKYLDEEHQQMSKQVHHAELTMKLLKECCPDSRIAQQLHCGRAKATELVDQLGKRSCEEITEKLRTNKFSLIVDETTDVSTKKCLILIVRFFDKFSRSVDDKF</sequence>
<evidence type="ECO:0000313" key="2">
    <source>
        <dbReference type="EMBL" id="JAI35183.1"/>
    </source>
</evidence>